<protein>
    <submittedName>
        <fullName evidence="2">Uncharacterized protein</fullName>
    </submittedName>
</protein>
<name>A0A6G1PYK9_CHAAH</name>
<organism evidence="2 3">
    <name type="scientific">Channa argus</name>
    <name type="common">Northern snakehead</name>
    <name type="synonym">Ophicephalus argus</name>
    <dbReference type="NCBI Taxonomy" id="215402"/>
    <lineage>
        <taxon>Eukaryota</taxon>
        <taxon>Metazoa</taxon>
        <taxon>Chordata</taxon>
        <taxon>Craniata</taxon>
        <taxon>Vertebrata</taxon>
        <taxon>Euteleostomi</taxon>
        <taxon>Actinopterygii</taxon>
        <taxon>Neopterygii</taxon>
        <taxon>Teleostei</taxon>
        <taxon>Neoteleostei</taxon>
        <taxon>Acanthomorphata</taxon>
        <taxon>Anabantaria</taxon>
        <taxon>Anabantiformes</taxon>
        <taxon>Channoidei</taxon>
        <taxon>Channidae</taxon>
        <taxon>Channa</taxon>
    </lineage>
</organism>
<dbReference type="AlphaFoldDB" id="A0A6G1PYK9"/>
<gene>
    <name evidence="2" type="ORF">EXN66_Car010949</name>
</gene>
<accession>A0A6G1PYK9</accession>
<reference evidence="3" key="2">
    <citation type="submission" date="2019-02" db="EMBL/GenBank/DDBJ databases">
        <title>Opniocepnalus argus Var Kimnra genome.</title>
        <authorList>
            <person name="Zhou C."/>
            <person name="Xiao S."/>
        </authorList>
    </citation>
    <scope>NUCLEOTIDE SEQUENCE [LARGE SCALE GENOMIC DNA]</scope>
</reference>
<dbReference type="Proteomes" id="UP000503349">
    <property type="component" value="Chromosome 11"/>
</dbReference>
<dbReference type="EMBL" id="CM015722">
    <property type="protein sequence ID" value="KAF3695273.1"/>
    <property type="molecule type" value="Genomic_DNA"/>
</dbReference>
<evidence type="ECO:0000313" key="2">
    <source>
        <dbReference type="EMBL" id="KAF3695273.1"/>
    </source>
</evidence>
<reference evidence="2 3" key="1">
    <citation type="submission" date="2019-02" db="EMBL/GenBank/DDBJ databases">
        <title>Opniocepnalus argus genome.</title>
        <authorList>
            <person name="Zhou C."/>
            <person name="Xiao S."/>
        </authorList>
    </citation>
    <scope>NUCLEOTIDE SEQUENCE [LARGE SCALE GENOMIC DNA]</scope>
    <source>
        <strain evidence="2">OARG1902GOOAL</strain>
        <tissue evidence="2">Muscle</tissue>
    </source>
</reference>
<sequence length="53" mass="5758">MPLILCPTTFTMLCCCFVVALFFSFLSPLSTHPNRSRQMAAHPEPGSAGGFSH</sequence>
<keyword evidence="3" id="KW-1185">Reference proteome</keyword>
<feature type="region of interest" description="Disordered" evidence="1">
    <location>
        <begin position="33"/>
        <end position="53"/>
    </location>
</feature>
<evidence type="ECO:0000256" key="1">
    <source>
        <dbReference type="SAM" id="MobiDB-lite"/>
    </source>
</evidence>
<proteinExistence type="predicted"/>
<evidence type="ECO:0000313" key="3">
    <source>
        <dbReference type="Proteomes" id="UP000503349"/>
    </source>
</evidence>